<evidence type="ECO:0000259" key="2">
    <source>
        <dbReference type="Pfam" id="PF13828"/>
    </source>
</evidence>
<keyword evidence="5" id="KW-1185">Reference proteome</keyword>
<gene>
    <name evidence="4" type="ORF">Hsar01_03578</name>
</gene>
<dbReference type="Pfam" id="PF14237">
    <property type="entry name" value="GYF_2"/>
    <property type="match status" value="1"/>
</dbReference>
<keyword evidence="1" id="KW-0472">Membrane</keyword>
<evidence type="ECO:0000313" key="5">
    <source>
        <dbReference type="Proteomes" id="UP001476282"/>
    </source>
</evidence>
<dbReference type="EMBL" id="BAABRI010000024">
    <property type="protein sequence ID" value="GAA5484334.1"/>
    <property type="molecule type" value="Genomic_DNA"/>
</dbReference>
<comment type="caution">
    <text evidence="4">The sequence shown here is derived from an EMBL/GenBank/DDBJ whole genome shotgun (WGS) entry which is preliminary data.</text>
</comment>
<dbReference type="InterPro" id="IPR025241">
    <property type="entry name" value="DUF4190"/>
</dbReference>
<evidence type="ECO:0000313" key="4">
    <source>
        <dbReference type="EMBL" id="GAA5484334.1"/>
    </source>
</evidence>
<evidence type="ECO:0008006" key="6">
    <source>
        <dbReference type="Google" id="ProtNLM"/>
    </source>
</evidence>
<feature type="transmembrane region" description="Helical" evidence="1">
    <location>
        <begin position="74"/>
        <end position="105"/>
    </location>
</feature>
<name>A0ABP9UW95_9BACT</name>
<accession>A0ABP9UW95</accession>
<dbReference type="Proteomes" id="UP001476282">
    <property type="component" value="Unassembled WGS sequence"/>
</dbReference>
<sequence length="157" mass="17174">MWHYGVEGRSKGPVEDDELRAMLAARLIDHRTYVWREGMEMWLPLAETPEWKDQLVSAGGRAMNAPGVVPNHGYAVTSLCCGIGSLVLIFTCMIGFLAAIPGVVFGHMALREIQRHPLPMGGRGMAIAGLIMSYLTLSLYVIGGLIFVFVLVTQGTR</sequence>
<dbReference type="InterPro" id="IPR025640">
    <property type="entry name" value="GYF_2"/>
</dbReference>
<keyword evidence="1" id="KW-0812">Transmembrane</keyword>
<evidence type="ECO:0000256" key="1">
    <source>
        <dbReference type="SAM" id="Phobius"/>
    </source>
</evidence>
<protein>
    <recommendedName>
        <fullName evidence="6">DUF4190 domain-containing protein</fullName>
    </recommendedName>
</protein>
<evidence type="ECO:0000259" key="3">
    <source>
        <dbReference type="Pfam" id="PF14237"/>
    </source>
</evidence>
<dbReference type="Pfam" id="PF13828">
    <property type="entry name" value="DUF4190"/>
    <property type="match status" value="1"/>
</dbReference>
<organism evidence="4 5">
    <name type="scientific">Haloferula sargassicola</name>
    <dbReference type="NCBI Taxonomy" id="490096"/>
    <lineage>
        <taxon>Bacteria</taxon>
        <taxon>Pseudomonadati</taxon>
        <taxon>Verrucomicrobiota</taxon>
        <taxon>Verrucomicrobiia</taxon>
        <taxon>Verrucomicrobiales</taxon>
        <taxon>Verrucomicrobiaceae</taxon>
        <taxon>Haloferula</taxon>
    </lineage>
</organism>
<proteinExistence type="predicted"/>
<feature type="domain" description="DUF4190" evidence="2">
    <location>
        <begin position="74"/>
        <end position="142"/>
    </location>
</feature>
<feature type="domain" description="GYF" evidence="3">
    <location>
        <begin position="2"/>
        <end position="50"/>
    </location>
</feature>
<feature type="transmembrane region" description="Helical" evidence="1">
    <location>
        <begin position="126"/>
        <end position="152"/>
    </location>
</feature>
<reference evidence="4 5" key="1">
    <citation type="submission" date="2024-02" db="EMBL/GenBank/DDBJ databases">
        <title>Haloferula sargassicola NBRC 104335.</title>
        <authorList>
            <person name="Ichikawa N."/>
            <person name="Katano-Makiyama Y."/>
            <person name="Hidaka K."/>
        </authorList>
    </citation>
    <scope>NUCLEOTIDE SEQUENCE [LARGE SCALE GENOMIC DNA]</scope>
    <source>
        <strain evidence="4 5">NBRC 104335</strain>
    </source>
</reference>
<keyword evidence="1" id="KW-1133">Transmembrane helix</keyword>